<dbReference type="VEuPathDB" id="CryptoDB:Vbra_22107"/>
<evidence type="ECO:0000313" key="4">
    <source>
        <dbReference type="EMBL" id="CEM26416.1"/>
    </source>
</evidence>
<dbReference type="OrthoDB" id="10252009at2759"/>
<feature type="region of interest" description="Disordered" evidence="1">
    <location>
        <begin position="266"/>
        <end position="285"/>
    </location>
</feature>
<dbReference type="PANTHER" id="PTHR46377:SF1">
    <property type="entry name" value="DUAL SPECIFICITY PROTEIN PHOSPHATASE 19"/>
    <property type="match status" value="1"/>
</dbReference>
<dbReference type="InterPro" id="IPR000387">
    <property type="entry name" value="Tyr_Pase_dom"/>
</dbReference>
<evidence type="ECO:0000313" key="5">
    <source>
        <dbReference type="Proteomes" id="UP000041254"/>
    </source>
</evidence>
<dbReference type="EMBL" id="CDMY01000614">
    <property type="protein sequence ID" value="CEM26416.1"/>
    <property type="molecule type" value="Genomic_DNA"/>
</dbReference>
<keyword evidence="5" id="KW-1185">Reference proteome</keyword>
<dbReference type="PROSITE" id="PS50054">
    <property type="entry name" value="TYR_PHOSPHATASE_DUAL"/>
    <property type="match status" value="1"/>
</dbReference>
<evidence type="ECO:0000259" key="3">
    <source>
        <dbReference type="PROSITE" id="PS50056"/>
    </source>
</evidence>
<dbReference type="AlphaFoldDB" id="A0A0G4GC42"/>
<accession>A0A0G4GC42</accession>
<protein>
    <recommendedName>
        <fullName evidence="6">Protein-tyrosine-phosphatase</fullName>
    </recommendedName>
</protein>
<dbReference type="Proteomes" id="UP000041254">
    <property type="component" value="Unassembled WGS sequence"/>
</dbReference>
<dbReference type="InterPro" id="IPR029021">
    <property type="entry name" value="Prot-tyrosine_phosphatase-like"/>
</dbReference>
<dbReference type="CDD" id="cd14498">
    <property type="entry name" value="DSP"/>
    <property type="match status" value="1"/>
</dbReference>
<dbReference type="Gene3D" id="3.90.190.10">
    <property type="entry name" value="Protein tyrosine phosphatase superfamily"/>
    <property type="match status" value="1"/>
</dbReference>
<dbReference type="GO" id="GO:0005737">
    <property type="term" value="C:cytoplasm"/>
    <property type="evidence" value="ECO:0007669"/>
    <property type="project" value="TreeGrafter"/>
</dbReference>
<dbReference type="GO" id="GO:0008579">
    <property type="term" value="F:JUN kinase phosphatase activity"/>
    <property type="evidence" value="ECO:0007669"/>
    <property type="project" value="TreeGrafter"/>
</dbReference>
<feature type="region of interest" description="Disordered" evidence="1">
    <location>
        <begin position="1"/>
        <end position="23"/>
    </location>
</feature>
<feature type="region of interest" description="Disordered" evidence="1">
    <location>
        <begin position="292"/>
        <end position="333"/>
    </location>
</feature>
<gene>
    <name evidence="4" type="ORF">Vbra_22107</name>
</gene>
<dbReference type="SUPFAM" id="SSF52799">
    <property type="entry name" value="(Phosphotyrosine protein) phosphatases II"/>
    <property type="match status" value="1"/>
</dbReference>
<dbReference type="InParanoid" id="A0A0G4GC42"/>
<name>A0A0G4GC42_VITBC</name>
<dbReference type="SMART" id="SM00195">
    <property type="entry name" value="DSPc"/>
    <property type="match status" value="1"/>
</dbReference>
<organism evidence="4 5">
    <name type="scientific">Vitrella brassicaformis (strain CCMP3155)</name>
    <dbReference type="NCBI Taxonomy" id="1169540"/>
    <lineage>
        <taxon>Eukaryota</taxon>
        <taxon>Sar</taxon>
        <taxon>Alveolata</taxon>
        <taxon>Colpodellida</taxon>
        <taxon>Vitrellaceae</taxon>
        <taxon>Vitrella</taxon>
    </lineage>
</organism>
<dbReference type="PROSITE" id="PS50056">
    <property type="entry name" value="TYR_PHOSPHATASE_2"/>
    <property type="match status" value="1"/>
</dbReference>
<feature type="region of interest" description="Disordered" evidence="1">
    <location>
        <begin position="186"/>
        <end position="227"/>
    </location>
</feature>
<evidence type="ECO:0008006" key="6">
    <source>
        <dbReference type="Google" id="ProtNLM"/>
    </source>
</evidence>
<dbReference type="Pfam" id="PF00782">
    <property type="entry name" value="DSPc"/>
    <property type="match status" value="1"/>
</dbReference>
<feature type="compositionally biased region" description="Low complexity" evidence="1">
    <location>
        <begin position="304"/>
        <end position="313"/>
    </location>
</feature>
<reference evidence="4 5" key="1">
    <citation type="submission" date="2014-11" db="EMBL/GenBank/DDBJ databases">
        <authorList>
            <person name="Zhu J."/>
            <person name="Qi W."/>
            <person name="Song R."/>
        </authorList>
    </citation>
    <scope>NUCLEOTIDE SEQUENCE [LARGE SCALE GENOMIC DNA]</scope>
</reference>
<proteinExistence type="predicted"/>
<feature type="domain" description="Tyrosine specific protein phosphatases" evidence="3">
    <location>
        <begin position="109"/>
        <end position="171"/>
    </location>
</feature>
<evidence type="ECO:0000259" key="2">
    <source>
        <dbReference type="PROSITE" id="PS50054"/>
    </source>
</evidence>
<feature type="domain" description="Tyrosine-protein phosphatase" evidence="2">
    <location>
        <begin position="46"/>
        <end position="189"/>
    </location>
</feature>
<dbReference type="InterPro" id="IPR000340">
    <property type="entry name" value="Dual-sp_phosphatase_cat-dom"/>
</dbReference>
<dbReference type="STRING" id="1169540.A0A0G4GC42"/>
<sequence length="333" mass="35539">MRSNSFVNIRSRDDATTTSPGDARRAEGLKQIIQGILVVNKTKYDNAVHQVADRLFVGSIGAALSKDRLHAAGITHIVSATPSVPVAFPGDFVYHSVELLDTDAADLMAVLPDAVRFIDRALRHPAHRVLVHCFAGRSRSVSIIIGYLVGTAGLDVDQALAQVRQTRPMALPNQGFMKQLRNYEKQLRRSGARPPPTSNALIRGDSASSDKPRASPPVASPPPIRQKSGVSYVNPYVPFVAPPRVPVQPMHSSADELRAALLPSSMVPHPHANITNNTNNGRMRDLQGPFQAMSLQQGGEGVGRARAASGVASTPASRPRSRGAGSTGGRLSV</sequence>
<dbReference type="PANTHER" id="PTHR46377">
    <property type="entry name" value="DUAL SPECIFICITY PROTEIN PHOSPHATASE 19"/>
    <property type="match status" value="1"/>
</dbReference>
<feature type="compositionally biased region" description="Pro residues" evidence="1">
    <location>
        <begin position="214"/>
        <end position="224"/>
    </location>
</feature>
<dbReference type="InterPro" id="IPR020422">
    <property type="entry name" value="TYR_PHOSPHATASE_DUAL_dom"/>
</dbReference>
<evidence type="ECO:0000256" key="1">
    <source>
        <dbReference type="SAM" id="MobiDB-lite"/>
    </source>
</evidence>